<dbReference type="EMBL" id="PGXC01000008">
    <property type="protein sequence ID" value="PKK90118.1"/>
    <property type="molecule type" value="Genomic_DNA"/>
</dbReference>
<evidence type="ECO:0000313" key="1">
    <source>
        <dbReference type="EMBL" id="PKK90118.1"/>
    </source>
</evidence>
<dbReference type="InterPro" id="IPR050793">
    <property type="entry name" value="CMP-NeuNAc_synthase"/>
</dbReference>
<dbReference type="InterPro" id="IPR029044">
    <property type="entry name" value="Nucleotide-diphossugar_trans"/>
</dbReference>
<proteinExistence type="predicted"/>
<dbReference type="CDD" id="cd02513">
    <property type="entry name" value="CMP-NeuAc_Synthase"/>
    <property type="match status" value="1"/>
</dbReference>
<organism evidence="1 2">
    <name type="scientific">Candidatus Wallbacteria bacterium HGW-Wallbacteria-1</name>
    <dbReference type="NCBI Taxonomy" id="2013854"/>
    <lineage>
        <taxon>Bacteria</taxon>
        <taxon>Candidatus Walliibacteriota</taxon>
    </lineage>
</organism>
<dbReference type="Pfam" id="PF02348">
    <property type="entry name" value="CTP_transf_3"/>
    <property type="match status" value="1"/>
</dbReference>
<dbReference type="PANTHER" id="PTHR21485">
    <property type="entry name" value="HAD SUPERFAMILY MEMBERS CMAS AND KDSC"/>
    <property type="match status" value="1"/>
</dbReference>
<dbReference type="GO" id="GO:0008781">
    <property type="term" value="F:N-acylneuraminate cytidylyltransferase activity"/>
    <property type="evidence" value="ECO:0007669"/>
    <property type="project" value="TreeGrafter"/>
</dbReference>
<dbReference type="SUPFAM" id="SSF53448">
    <property type="entry name" value="Nucleotide-diphospho-sugar transferases"/>
    <property type="match status" value="1"/>
</dbReference>
<dbReference type="Proteomes" id="UP000233256">
    <property type="component" value="Unassembled WGS sequence"/>
</dbReference>
<dbReference type="Gene3D" id="3.90.550.10">
    <property type="entry name" value="Spore Coat Polysaccharide Biosynthesis Protein SpsA, Chain A"/>
    <property type="match status" value="1"/>
</dbReference>
<protein>
    <submittedName>
        <fullName evidence="1">CMP-N-acetlyneuraminic acid synthetase</fullName>
    </submittedName>
</protein>
<comment type="caution">
    <text evidence="1">The sequence shown here is derived from an EMBL/GenBank/DDBJ whole genome shotgun (WGS) entry which is preliminary data.</text>
</comment>
<sequence length="233" mass="25286">MERRVLAVIPARAGSKRLPGKNSIDLCGKPLIVWTIEAALASGYIDRVIVSTDDSVIADISRKAGAEVPFMRPAELASDTAGSAEVVIHALEFAEAEEGLGYDFVTLLQPTSPLRTVEDIDSAIEKICETDCDGVISVCKCDHPPQWSFELGSDGDISSLGSLAAFNSRSQDLTPMYRINGAIYIVRSDLLGIYKTFFVSRNLQSFVMHSARSVDIDEMTDLHIASAIMKSNL</sequence>
<dbReference type="AlphaFoldDB" id="A0A2N1PP55"/>
<gene>
    <name evidence="1" type="ORF">CVV64_11390</name>
</gene>
<dbReference type="PANTHER" id="PTHR21485:SF6">
    <property type="entry name" value="N-ACYLNEURAMINATE CYTIDYLYLTRANSFERASE-RELATED"/>
    <property type="match status" value="1"/>
</dbReference>
<evidence type="ECO:0000313" key="2">
    <source>
        <dbReference type="Proteomes" id="UP000233256"/>
    </source>
</evidence>
<dbReference type="InterPro" id="IPR003329">
    <property type="entry name" value="Cytidylyl_trans"/>
</dbReference>
<accession>A0A2N1PP55</accession>
<reference evidence="1 2" key="1">
    <citation type="journal article" date="2017" name="ISME J.">
        <title>Potential for microbial H2 and metal transformations associated with novel bacteria and archaea in deep terrestrial subsurface sediments.</title>
        <authorList>
            <person name="Hernsdorf A.W."/>
            <person name="Amano Y."/>
            <person name="Miyakawa K."/>
            <person name="Ise K."/>
            <person name="Suzuki Y."/>
            <person name="Anantharaman K."/>
            <person name="Probst A."/>
            <person name="Burstein D."/>
            <person name="Thomas B.C."/>
            <person name="Banfield J.F."/>
        </authorList>
    </citation>
    <scope>NUCLEOTIDE SEQUENCE [LARGE SCALE GENOMIC DNA]</scope>
    <source>
        <strain evidence="1">HGW-Wallbacteria-1</strain>
    </source>
</reference>
<name>A0A2N1PP55_9BACT</name>